<feature type="transmembrane region" description="Helical" evidence="1">
    <location>
        <begin position="229"/>
        <end position="249"/>
    </location>
</feature>
<name>A0A4R0YS46_9GAMM</name>
<dbReference type="Proteomes" id="UP000291822">
    <property type="component" value="Unassembled WGS sequence"/>
</dbReference>
<organism evidence="2 3">
    <name type="scientific">Dyella soli</name>
    <dbReference type="NCBI Taxonomy" id="522319"/>
    <lineage>
        <taxon>Bacteria</taxon>
        <taxon>Pseudomonadati</taxon>
        <taxon>Pseudomonadota</taxon>
        <taxon>Gammaproteobacteria</taxon>
        <taxon>Lysobacterales</taxon>
        <taxon>Rhodanobacteraceae</taxon>
        <taxon>Dyella</taxon>
    </lineage>
</organism>
<dbReference type="AlphaFoldDB" id="A0A4R0YS46"/>
<protein>
    <submittedName>
        <fullName evidence="2">Uncharacterized protein</fullName>
    </submittedName>
</protein>
<gene>
    <name evidence="2" type="ORF">EZM97_18600</name>
</gene>
<accession>A0A4R0YS46</accession>
<sequence>MMAYKSSRRVDAGAVMGAPFAALQWRLLLLWVLFLLLPVVLAALPLMGALGGLLDHSTHARACAQQFDALMFSDLVHELAGEHAMLHGALLASLLFVALLLPWLNGMVVASGRAARALGFGALLKGGLVEYGRMFRLLLLSLLLYVAAAGLVRLGLDIADDRSDAAVLESRAMTAQHVAWWVSGLVVVVAQAWVESARAAFIADAGLRSAAVAMMRGLLQLLRRPLSTLLTYLLITLVGFAMALAIGLARAHTTAVGTHGLLFGFLLSQLVVVVLGWTRMARLFALAEVARSLGGSSRRAGLSEVL</sequence>
<reference evidence="2 3" key="1">
    <citation type="submission" date="2019-02" db="EMBL/GenBank/DDBJ databases">
        <title>Dyella amyloliquefaciens sp. nov., isolated from forest soil.</title>
        <authorList>
            <person name="Gao Z.-H."/>
            <person name="Qiu L.-H."/>
        </authorList>
    </citation>
    <scope>NUCLEOTIDE SEQUENCE [LARGE SCALE GENOMIC DNA]</scope>
    <source>
        <strain evidence="2 3">KACC 12747</strain>
    </source>
</reference>
<evidence type="ECO:0000256" key="1">
    <source>
        <dbReference type="SAM" id="Phobius"/>
    </source>
</evidence>
<comment type="caution">
    <text evidence="2">The sequence shown here is derived from an EMBL/GenBank/DDBJ whole genome shotgun (WGS) entry which is preliminary data.</text>
</comment>
<feature type="transmembrane region" description="Helical" evidence="1">
    <location>
        <begin position="84"/>
        <end position="102"/>
    </location>
</feature>
<dbReference type="EMBL" id="SJTG01000002">
    <property type="protein sequence ID" value="TCI10855.1"/>
    <property type="molecule type" value="Genomic_DNA"/>
</dbReference>
<feature type="transmembrane region" description="Helical" evidence="1">
    <location>
        <begin position="177"/>
        <end position="194"/>
    </location>
</feature>
<proteinExistence type="predicted"/>
<keyword evidence="1" id="KW-0812">Transmembrane</keyword>
<keyword evidence="3" id="KW-1185">Reference proteome</keyword>
<keyword evidence="1" id="KW-0472">Membrane</keyword>
<evidence type="ECO:0000313" key="2">
    <source>
        <dbReference type="EMBL" id="TCI10855.1"/>
    </source>
</evidence>
<feature type="transmembrane region" description="Helical" evidence="1">
    <location>
        <begin position="255"/>
        <end position="277"/>
    </location>
</feature>
<feature type="transmembrane region" description="Helical" evidence="1">
    <location>
        <begin position="137"/>
        <end position="156"/>
    </location>
</feature>
<keyword evidence="1" id="KW-1133">Transmembrane helix</keyword>
<evidence type="ECO:0000313" key="3">
    <source>
        <dbReference type="Proteomes" id="UP000291822"/>
    </source>
</evidence>